<feature type="compositionally biased region" description="Basic and acidic residues" evidence="1">
    <location>
        <begin position="1"/>
        <end position="10"/>
    </location>
</feature>
<sequence length="112" mass="12373">MNETHWESTQHAKHAAFPSDEAEPDDHITADAKPMPLSRHGQATEHGGRELLELCAARAHLTPAEWTEEAHRSPSNRVGTWMTPRLNGAVNGPPAVSRDRVMPRPCKSNPRA</sequence>
<keyword evidence="3" id="KW-1185">Reference proteome</keyword>
<protein>
    <submittedName>
        <fullName evidence="2">Uncharacterized protein</fullName>
    </submittedName>
</protein>
<evidence type="ECO:0000256" key="1">
    <source>
        <dbReference type="SAM" id="MobiDB-lite"/>
    </source>
</evidence>
<comment type="caution">
    <text evidence="2">The sequence shown here is derived from an EMBL/GenBank/DDBJ whole genome shotgun (WGS) entry which is preliminary data.</text>
</comment>
<dbReference type="AlphaFoldDB" id="A0AAV7N5T1"/>
<evidence type="ECO:0000313" key="2">
    <source>
        <dbReference type="EMBL" id="KAJ1110230.1"/>
    </source>
</evidence>
<feature type="region of interest" description="Disordered" evidence="1">
    <location>
        <begin position="65"/>
        <end position="112"/>
    </location>
</feature>
<gene>
    <name evidence="2" type="ORF">NDU88_007585</name>
</gene>
<dbReference type="Proteomes" id="UP001066276">
    <property type="component" value="Chromosome 9"/>
</dbReference>
<evidence type="ECO:0000313" key="3">
    <source>
        <dbReference type="Proteomes" id="UP001066276"/>
    </source>
</evidence>
<reference evidence="2" key="1">
    <citation type="journal article" date="2022" name="bioRxiv">
        <title>Sequencing and chromosome-scale assembly of the giantPleurodeles waltlgenome.</title>
        <authorList>
            <person name="Brown T."/>
            <person name="Elewa A."/>
            <person name="Iarovenko S."/>
            <person name="Subramanian E."/>
            <person name="Araus A.J."/>
            <person name="Petzold A."/>
            <person name="Susuki M."/>
            <person name="Suzuki K.-i.T."/>
            <person name="Hayashi T."/>
            <person name="Toyoda A."/>
            <person name="Oliveira C."/>
            <person name="Osipova E."/>
            <person name="Leigh N.D."/>
            <person name="Simon A."/>
            <person name="Yun M.H."/>
        </authorList>
    </citation>
    <scope>NUCLEOTIDE SEQUENCE</scope>
    <source>
        <strain evidence="2">20211129_DDA</strain>
        <tissue evidence="2">Liver</tissue>
    </source>
</reference>
<organism evidence="2 3">
    <name type="scientific">Pleurodeles waltl</name>
    <name type="common">Iberian ribbed newt</name>
    <dbReference type="NCBI Taxonomy" id="8319"/>
    <lineage>
        <taxon>Eukaryota</taxon>
        <taxon>Metazoa</taxon>
        <taxon>Chordata</taxon>
        <taxon>Craniata</taxon>
        <taxon>Vertebrata</taxon>
        <taxon>Euteleostomi</taxon>
        <taxon>Amphibia</taxon>
        <taxon>Batrachia</taxon>
        <taxon>Caudata</taxon>
        <taxon>Salamandroidea</taxon>
        <taxon>Salamandridae</taxon>
        <taxon>Pleurodelinae</taxon>
        <taxon>Pleurodeles</taxon>
    </lineage>
</organism>
<name>A0AAV7N5T1_PLEWA</name>
<feature type="region of interest" description="Disordered" evidence="1">
    <location>
        <begin position="1"/>
        <end position="45"/>
    </location>
</feature>
<dbReference type="EMBL" id="JANPWB010000013">
    <property type="protein sequence ID" value="KAJ1110230.1"/>
    <property type="molecule type" value="Genomic_DNA"/>
</dbReference>
<proteinExistence type="predicted"/>
<accession>A0AAV7N5T1</accession>